<dbReference type="RefSeq" id="XP_002773591.1">
    <property type="nucleotide sequence ID" value="XM_002773545.1"/>
</dbReference>
<proteinExistence type="predicted"/>
<protein>
    <submittedName>
        <fullName evidence="1">Uncharacterized protein</fullName>
    </submittedName>
</protein>
<organism evidence="2">
    <name type="scientific">Perkinsus marinus (strain ATCC 50983 / TXsc)</name>
    <dbReference type="NCBI Taxonomy" id="423536"/>
    <lineage>
        <taxon>Eukaryota</taxon>
        <taxon>Sar</taxon>
        <taxon>Alveolata</taxon>
        <taxon>Perkinsozoa</taxon>
        <taxon>Perkinsea</taxon>
        <taxon>Perkinsida</taxon>
        <taxon>Perkinsidae</taxon>
        <taxon>Perkinsus</taxon>
    </lineage>
</organism>
<dbReference type="GeneID" id="9041722"/>
<dbReference type="InParanoid" id="C5LCV4"/>
<dbReference type="EMBL" id="GG680938">
    <property type="protein sequence ID" value="EER05407.1"/>
    <property type="molecule type" value="Genomic_DNA"/>
</dbReference>
<dbReference type="OrthoDB" id="441759at2759"/>
<dbReference type="Proteomes" id="UP000007800">
    <property type="component" value="Unassembled WGS sequence"/>
</dbReference>
<dbReference type="AlphaFoldDB" id="C5LCV4"/>
<feature type="non-terminal residue" evidence="1">
    <location>
        <position position="1"/>
    </location>
</feature>
<gene>
    <name evidence="1" type="ORF">Pmar_PMAR024870</name>
</gene>
<evidence type="ECO:0000313" key="1">
    <source>
        <dbReference type="EMBL" id="EER05407.1"/>
    </source>
</evidence>
<sequence>HKYQLFISMSSDFGESIYTPWPASGGSNSPAGLYSNNTWQLPAKFYLASRLTSTTTSDELSEEGTAHPVDDRVYSVDGDVSVDDPTIVTRTELNSEALEFIPSSVLSTAGMLNADAPEFFPGSISYEDKKSGIGLDPEAPEFVPECSAVDDDDTSVNSLIADLASLWVQGLQPAFHVDDREALSDDKSVPIEEGSLALLLAEIASDSRQADEL</sequence>
<reference evidence="1 2" key="1">
    <citation type="submission" date="2008-07" db="EMBL/GenBank/DDBJ databases">
        <authorList>
            <person name="El-Sayed N."/>
            <person name="Caler E."/>
            <person name="Inman J."/>
            <person name="Amedeo P."/>
            <person name="Hass B."/>
            <person name="Wortman J."/>
        </authorList>
    </citation>
    <scope>NUCLEOTIDE SEQUENCE [LARGE SCALE GENOMIC DNA]</scope>
    <source>
        <strain evidence="2">ATCC 50983 / TXsc</strain>
    </source>
</reference>
<evidence type="ECO:0000313" key="2">
    <source>
        <dbReference type="Proteomes" id="UP000007800"/>
    </source>
</evidence>
<name>C5LCV4_PERM5</name>
<accession>C5LCV4</accession>
<keyword evidence="2" id="KW-1185">Reference proteome</keyword>